<evidence type="ECO:0000313" key="3">
    <source>
        <dbReference type="Proteomes" id="UP000029091"/>
    </source>
</evidence>
<protein>
    <submittedName>
        <fullName evidence="2">Uncharacterized protein</fullName>
    </submittedName>
</protein>
<dbReference type="RefSeq" id="WP_155272955.1">
    <property type="nucleotide sequence ID" value="NZ_JDUX01000005.1"/>
</dbReference>
<feature type="region of interest" description="Disordered" evidence="1">
    <location>
        <begin position="1"/>
        <end position="20"/>
    </location>
</feature>
<evidence type="ECO:0000256" key="1">
    <source>
        <dbReference type="SAM" id="MobiDB-lite"/>
    </source>
</evidence>
<dbReference type="EMBL" id="JGZQ01000003">
    <property type="protein sequence ID" value="KFI98198.1"/>
    <property type="molecule type" value="Genomic_DNA"/>
</dbReference>
<sequence length="53" mass="5564">MSDTADRIRAGGQGVTGLPDALAQPMRQFGQALAKIGSLPADPTNEPTKEQKQ</sequence>
<comment type="caution">
    <text evidence="2">The sequence shown here is derived from an EMBL/GenBank/DDBJ whole genome shotgun (WGS) entry which is preliminary data.</text>
</comment>
<gene>
    <name evidence="2" type="ORF">BSTER_0773</name>
</gene>
<reference evidence="2 3" key="1">
    <citation type="submission" date="2014-03" db="EMBL/GenBank/DDBJ databases">
        <title>Genomics of Bifidobacteria.</title>
        <authorList>
            <person name="Ventura M."/>
            <person name="Milani C."/>
            <person name="Lugli G.A."/>
        </authorList>
    </citation>
    <scope>NUCLEOTIDE SEQUENCE [LARGE SCALE GENOMIC DNA]</scope>
    <source>
        <strain evidence="3">JCM 15918</strain>
    </source>
</reference>
<name>A0A087DRP8_BIFAD</name>
<dbReference type="Proteomes" id="UP000029091">
    <property type="component" value="Unassembled WGS sequence"/>
</dbReference>
<evidence type="ECO:0000313" key="2">
    <source>
        <dbReference type="EMBL" id="KFI98198.1"/>
    </source>
</evidence>
<dbReference type="AlphaFoldDB" id="A0A087DRP8"/>
<accession>A0A087DRP8</accession>
<proteinExistence type="predicted"/>
<organism evidence="2 3">
    <name type="scientific">Bifidobacterium adolescentis JCM 15918</name>
    <dbReference type="NCBI Taxonomy" id="1437612"/>
    <lineage>
        <taxon>Bacteria</taxon>
        <taxon>Bacillati</taxon>
        <taxon>Actinomycetota</taxon>
        <taxon>Actinomycetes</taxon>
        <taxon>Bifidobacteriales</taxon>
        <taxon>Bifidobacteriaceae</taxon>
        <taxon>Bifidobacterium</taxon>
    </lineage>
</organism>